<keyword evidence="3" id="KW-1185">Reference proteome</keyword>
<evidence type="ECO:0000256" key="1">
    <source>
        <dbReference type="SAM" id="MobiDB-lite"/>
    </source>
</evidence>
<reference evidence="2 3" key="1">
    <citation type="submission" date="2016-05" db="EMBL/GenBank/DDBJ databases">
        <title>Comparative analysis of secretome profiles of manganese(II)-oxidizing ascomycete fungi.</title>
        <authorList>
            <consortium name="DOE Joint Genome Institute"/>
            <person name="Zeiner C.A."/>
            <person name="Purvine S.O."/>
            <person name="Zink E.M."/>
            <person name="Wu S."/>
            <person name="Pasa-Tolic L."/>
            <person name="Chaput D.L."/>
            <person name="Haridas S."/>
            <person name="Grigoriev I.V."/>
            <person name="Santelli C.M."/>
            <person name="Hansel C.M."/>
        </authorList>
    </citation>
    <scope>NUCLEOTIDE SEQUENCE [LARGE SCALE GENOMIC DNA]</scope>
    <source>
        <strain evidence="2 3">SRC1lrK2f</strain>
    </source>
</reference>
<dbReference type="KEGG" id="aalt:CC77DRAFT_1065663"/>
<gene>
    <name evidence="2" type="ORF">CC77DRAFT_1065663</name>
</gene>
<feature type="region of interest" description="Disordered" evidence="1">
    <location>
        <begin position="140"/>
        <end position="162"/>
    </location>
</feature>
<feature type="compositionally biased region" description="Polar residues" evidence="1">
    <location>
        <begin position="142"/>
        <end position="159"/>
    </location>
</feature>
<dbReference type="RefSeq" id="XP_018381521.1">
    <property type="nucleotide sequence ID" value="XM_018528832.1"/>
</dbReference>
<dbReference type="VEuPathDB" id="FungiDB:CC77DRAFT_1065663"/>
<proteinExistence type="predicted"/>
<name>A0A177DA91_ALTAL</name>
<accession>A0A177DA91</accession>
<evidence type="ECO:0000313" key="3">
    <source>
        <dbReference type="Proteomes" id="UP000077248"/>
    </source>
</evidence>
<dbReference type="Proteomes" id="UP000077248">
    <property type="component" value="Unassembled WGS sequence"/>
</dbReference>
<dbReference type="EMBL" id="KV441491">
    <property type="protein sequence ID" value="OAG16100.1"/>
    <property type="molecule type" value="Genomic_DNA"/>
</dbReference>
<feature type="compositionally biased region" description="Basic and acidic residues" evidence="1">
    <location>
        <begin position="45"/>
        <end position="63"/>
    </location>
</feature>
<dbReference type="AlphaFoldDB" id="A0A177DA91"/>
<organism evidence="2 3">
    <name type="scientific">Alternaria alternata</name>
    <name type="common">Alternaria rot fungus</name>
    <name type="synonym">Torula alternata</name>
    <dbReference type="NCBI Taxonomy" id="5599"/>
    <lineage>
        <taxon>Eukaryota</taxon>
        <taxon>Fungi</taxon>
        <taxon>Dikarya</taxon>
        <taxon>Ascomycota</taxon>
        <taxon>Pezizomycotina</taxon>
        <taxon>Dothideomycetes</taxon>
        <taxon>Pleosporomycetidae</taxon>
        <taxon>Pleosporales</taxon>
        <taxon>Pleosporineae</taxon>
        <taxon>Pleosporaceae</taxon>
        <taxon>Alternaria</taxon>
        <taxon>Alternaria sect. Alternaria</taxon>
        <taxon>Alternaria alternata complex</taxon>
    </lineage>
</organism>
<feature type="region of interest" description="Disordered" evidence="1">
    <location>
        <begin position="45"/>
        <end position="83"/>
    </location>
</feature>
<sequence length="255" mass="28965">MSRHSHVSNYHFVFAMCYYRLYIFVGCGHSTSSDAPVGYCKDARRKKEERAKDPMESQDRDTESGGGCRCTDSQITLLPDDDSEGRANVTITCDDASKLLHPGTSMSEDRRQDTQSMPTTHVPLHLITDEWPVSLPSPPPTTIQEGHTPPSNLRTTGNDTVEPCRDGRVHPLHTIRLDRICSACECERERRLRALYSSMREVKTDLTRWYWKYQGNMNRKGAENQRAGMGWSAGVGAAVGEWWDRGKKENRNETR</sequence>
<dbReference type="GeneID" id="29114426"/>
<protein>
    <submittedName>
        <fullName evidence="2">Uncharacterized protein</fullName>
    </submittedName>
</protein>
<evidence type="ECO:0000313" key="2">
    <source>
        <dbReference type="EMBL" id="OAG16100.1"/>
    </source>
</evidence>